<name>A0ABT5WKJ3_9SPHN</name>
<accession>A0ABT5WKJ3</accession>
<dbReference type="Proteomes" id="UP001216253">
    <property type="component" value="Unassembled WGS sequence"/>
</dbReference>
<proteinExistence type="predicted"/>
<protein>
    <recommendedName>
        <fullName evidence="3">PilZ domain-containing protein</fullName>
    </recommendedName>
</protein>
<reference evidence="1 2" key="1">
    <citation type="submission" date="2023-03" db="EMBL/GenBank/DDBJ databases">
        <title>NovoSphingobium album sp. nov. isolated from polycyclic aromatic hydrocarbons- and heavy-metal polluted soil.</title>
        <authorList>
            <person name="Liu Z."/>
            <person name="Wang K."/>
        </authorList>
    </citation>
    <scope>NUCLEOTIDE SEQUENCE [LARGE SCALE GENOMIC DNA]</scope>
    <source>
        <strain evidence="1 2">H3SJ31-1</strain>
    </source>
</reference>
<dbReference type="EMBL" id="JARESE010000006">
    <property type="protein sequence ID" value="MDE8650567.1"/>
    <property type="molecule type" value="Genomic_DNA"/>
</dbReference>
<organism evidence="1 2">
    <name type="scientific">Novosphingobium album</name>
    <name type="common">ex Liu et al. 2023</name>
    <dbReference type="NCBI Taxonomy" id="3031130"/>
    <lineage>
        <taxon>Bacteria</taxon>
        <taxon>Pseudomonadati</taxon>
        <taxon>Pseudomonadota</taxon>
        <taxon>Alphaproteobacteria</taxon>
        <taxon>Sphingomonadales</taxon>
        <taxon>Sphingomonadaceae</taxon>
        <taxon>Novosphingobium</taxon>
    </lineage>
</organism>
<sequence>MNYDVAFRHQQALDPSALIMVGTALHAIAAAITDCRNAGIDFETDPAVILLIRHLASLCTARPADADLRRDCMERIAEMRNRPVLKTLVLRGVAHDQPAKRLFHSEGRIALRRLAGSLGLDEGSFDIRSNKAGPAVSGEITLHADNVWVQLSIGPFGPGREVCFRKVRDRRDHIGERNCWASVRELLEPDRFAARIQRELGLPERAPAEPRLVA</sequence>
<keyword evidence="2" id="KW-1185">Reference proteome</keyword>
<dbReference type="RefSeq" id="WP_275226648.1">
    <property type="nucleotide sequence ID" value="NZ_JARESE010000006.1"/>
</dbReference>
<gene>
    <name evidence="1" type="ORF">PYV00_02405</name>
</gene>
<evidence type="ECO:0008006" key="3">
    <source>
        <dbReference type="Google" id="ProtNLM"/>
    </source>
</evidence>
<evidence type="ECO:0000313" key="1">
    <source>
        <dbReference type="EMBL" id="MDE8650567.1"/>
    </source>
</evidence>
<comment type="caution">
    <text evidence="1">The sequence shown here is derived from an EMBL/GenBank/DDBJ whole genome shotgun (WGS) entry which is preliminary data.</text>
</comment>
<evidence type="ECO:0000313" key="2">
    <source>
        <dbReference type="Proteomes" id="UP001216253"/>
    </source>
</evidence>